<dbReference type="AlphaFoldDB" id="A0A919DPU6"/>
<name>A0A919DPU6_9ACTN</name>
<dbReference type="EMBL" id="BNAT01000067">
    <property type="protein sequence ID" value="GHE67513.1"/>
    <property type="molecule type" value="Genomic_DNA"/>
</dbReference>
<comment type="caution">
    <text evidence="1">The sequence shown here is derived from an EMBL/GenBank/DDBJ whole genome shotgun (WGS) entry which is preliminary data.</text>
</comment>
<proteinExistence type="predicted"/>
<reference evidence="1" key="2">
    <citation type="submission" date="2020-09" db="EMBL/GenBank/DDBJ databases">
        <authorList>
            <person name="Sun Q."/>
            <person name="Zhou Y."/>
        </authorList>
    </citation>
    <scope>NUCLEOTIDE SEQUENCE</scope>
    <source>
        <strain evidence="1">CGMCC 4.7403</strain>
    </source>
</reference>
<sequence>MTRHCEAGASGGNYFTAPFLATIRPGGQAGDIKGTAGDRRPPVADLAAPLVAVAERIITPVTALPGQDAGEPCARVGLLRC</sequence>
<keyword evidence="2" id="KW-1185">Reference proteome</keyword>
<evidence type="ECO:0000313" key="2">
    <source>
        <dbReference type="Proteomes" id="UP000603227"/>
    </source>
</evidence>
<accession>A0A919DPU6</accession>
<reference evidence="1" key="1">
    <citation type="journal article" date="2014" name="Int. J. Syst. Evol. Microbiol.">
        <title>Complete genome sequence of Corynebacterium casei LMG S-19264T (=DSM 44701T), isolated from a smear-ripened cheese.</title>
        <authorList>
            <consortium name="US DOE Joint Genome Institute (JGI-PGF)"/>
            <person name="Walter F."/>
            <person name="Albersmeier A."/>
            <person name="Kalinowski J."/>
            <person name="Ruckert C."/>
        </authorList>
    </citation>
    <scope>NUCLEOTIDE SEQUENCE</scope>
    <source>
        <strain evidence="1">CGMCC 4.7403</strain>
    </source>
</reference>
<protein>
    <submittedName>
        <fullName evidence="1">Uncharacterized protein</fullName>
    </submittedName>
</protein>
<organism evidence="1 2">
    <name type="scientific">Streptomyces capitiformicae</name>
    <dbReference type="NCBI Taxonomy" id="2014920"/>
    <lineage>
        <taxon>Bacteria</taxon>
        <taxon>Bacillati</taxon>
        <taxon>Actinomycetota</taxon>
        <taxon>Actinomycetes</taxon>
        <taxon>Kitasatosporales</taxon>
        <taxon>Streptomycetaceae</taxon>
        <taxon>Streptomyces</taxon>
    </lineage>
</organism>
<gene>
    <name evidence="1" type="ORF">GCM10017771_91290</name>
</gene>
<dbReference type="RefSeq" id="WP_189788299.1">
    <property type="nucleotide sequence ID" value="NZ_BNAT01000067.1"/>
</dbReference>
<evidence type="ECO:0000313" key="1">
    <source>
        <dbReference type="EMBL" id="GHE67513.1"/>
    </source>
</evidence>
<dbReference type="Proteomes" id="UP000603227">
    <property type="component" value="Unassembled WGS sequence"/>
</dbReference>